<reference evidence="5" key="1">
    <citation type="submission" date="2018-09" db="EMBL/GenBank/DDBJ databases">
        <authorList>
            <person name="Zhu H."/>
        </authorList>
    </citation>
    <scope>NUCLEOTIDE SEQUENCE [LARGE SCALE GENOMIC DNA]</scope>
    <source>
        <strain evidence="5">K2W31S-8</strain>
    </source>
</reference>
<sequence length="141" mass="15896">MSIRPIEPDDHAALLALWRRTPGLRLRPEDEFVPFCAYLQRTPGLSLLCERQGRLLGCVLVGHDGRRGYLQHLVVDQPYRAQGVARALLRRALEQLAGLGVQKSHVFVLRDTPESLAFWSAQAAWEARGDIQVYSHSEESP</sequence>
<dbReference type="CDD" id="cd04301">
    <property type="entry name" value="NAT_SF"/>
    <property type="match status" value="1"/>
</dbReference>
<evidence type="ECO:0000256" key="1">
    <source>
        <dbReference type="ARBA" id="ARBA00022679"/>
    </source>
</evidence>
<evidence type="ECO:0000313" key="4">
    <source>
        <dbReference type="EMBL" id="AYC34306.1"/>
    </source>
</evidence>
<dbReference type="EMBL" id="CP032419">
    <property type="protein sequence ID" value="AYC34306.1"/>
    <property type="molecule type" value="Genomic_DNA"/>
</dbReference>
<dbReference type="AlphaFoldDB" id="A0A385Z583"/>
<evidence type="ECO:0000313" key="5">
    <source>
        <dbReference type="Proteomes" id="UP000265560"/>
    </source>
</evidence>
<dbReference type="KEGG" id="pcav:D3880_18885"/>
<dbReference type="PANTHER" id="PTHR43877">
    <property type="entry name" value="AMINOALKYLPHOSPHONATE N-ACETYLTRANSFERASE-RELATED-RELATED"/>
    <property type="match status" value="1"/>
</dbReference>
<dbReference type="Proteomes" id="UP000265560">
    <property type="component" value="Chromosome"/>
</dbReference>
<keyword evidence="1 4" id="KW-0808">Transferase</keyword>
<keyword evidence="2" id="KW-0012">Acyltransferase</keyword>
<dbReference type="PROSITE" id="PS51186">
    <property type="entry name" value="GNAT"/>
    <property type="match status" value="1"/>
</dbReference>
<dbReference type="OrthoDB" id="1821130at2"/>
<organism evidence="4 5">
    <name type="scientific">Pseudomonas cavernae</name>
    <dbReference type="NCBI Taxonomy" id="2320867"/>
    <lineage>
        <taxon>Bacteria</taxon>
        <taxon>Pseudomonadati</taxon>
        <taxon>Pseudomonadota</taxon>
        <taxon>Gammaproteobacteria</taxon>
        <taxon>Pseudomonadales</taxon>
        <taxon>Pseudomonadaceae</taxon>
        <taxon>Pseudomonas</taxon>
    </lineage>
</organism>
<evidence type="ECO:0000256" key="2">
    <source>
        <dbReference type="ARBA" id="ARBA00023315"/>
    </source>
</evidence>
<protein>
    <submittedName>
        <fullName evidence="4">GNAT family N-acetyltransferase</fullName>
    </submittedName>
</protein>
<proteinExistence type="predicted"/>
<dbReference type="Gene3D" id="3.40.630.30">
    <property type="match status" value="1"/>
</dbReference>
<dbReference type="PANTHER" id="PTHR43877:SF1">
    <property type="entry name" value="ACETYLTRANSFERASE"/>
    <property type="match status" value="1"/>
</dbReference>
<dbReference type="RefSeq" id="WP_119894959.1">
    <property type="nucleotide sequence ID" value="NZ_CP032419.1"/>
</dbReference>
<dbReference type="InterPro" id="IPR016181">
    <property type="entry name" value="Acyl_CoA_acyltransferase"/>
</dbReference>
<accession>A0A385Z583</accession>
<dbReference type="InterPro" id="IPR000182">
    <property type="entry name" value="GNAT_dom"/>
</dbReference>
<dbReference type="Pfam" id="PF00583">
    <property type="entry name" value="Acetyltransf_1"/>
    <property type="match status" value="1"/>
</dbReference>
<dbReference type="InterPro" id="IPR050832">
    <property type="entry name" value="Bact_Acetyltransf"/>
</dbReference>
<evidence type="ECO:0000259" key="3">
    <source>
        <dbReference type="PROSITE" id="PS51186"/>
    </source>
</evidence>
<dbReference type="GO" id="GO:0016747">
    <property type="term" value="F:acyltransferase activity, transferring groups other than amino-acyl groups"/>
    <property type="evidence" value="ECO:0007669"/>
    <property type="project" value="InterPro"/>
</dbReference>
<dbReference type="SUPFAM" id="SSF55729">
    <property type="entry name" value="Acyl-CoA N-acyltransferases (Nat)"/>
    <property type="match status" value="1"/>
</dbReference>
<name>A0A385Z583_9PSED</name>
<keyword evidence="5" id="KW-1185">Reference proteome</keyword>
<gene>
    <name evidence="4" type="ORF">D3880_18885</name>
</gene>
<feature type="domain" description="N-acetyltransferase" evidence="3">
    <location>
        <begin position="1"/>
        <end position="141"/>
    </location>
</feature>